<dbReference type="GO" id="GO:0005669">
    <property type="term" value="C:transcription factor TFIID complex"/>
    <property type="evidence" value="ECO:0000318"/>
    <property type="project" value="GO_Central"/>
</dbReference>
<evidence type="ECO:0000313" key="9">
    <source>
        <dbReference type="EMBL" id="ESO05792.1"/>
    </source>
</evidence>
<dbReference type="RefSeq" id="XP_009016425.1">
    <property type="nucleotide sequence ID" value="XM_009018177.1"/>
</dbReference>
<dbReference type="Gene3D" id="1.10.20.10">
    <property type="entry name" value="Histone, subunit A"/>
    <property type="match status" value="1"/>
</dbReference>
<dbReference type="FunCoup" id="T1F4B4">
    <property type="interactions" value="1122"/>
</dbReference>
<dbReference type="CDD" id="cd22918">
    <property type="entry name" value="HFD_TAF8"/>
    <property type="match status" value="1"/>
</dbReference>
<dbReference type="EMBL" id="AMQM01003878">
    <property type="status" value="NOT_ANNOTATED_CDS"/>
    <property type="molecule type" value="Genomic_DNA"/>
</dbReference>
<dbReference type="KEGG" id="hro:HELRODRAFT_171464"/>
<evidence type="ECO:0000256" key="2">
    <source>
        <dbReference type="ARBA" id="ARBA00008767"/>
    </source>
</evidence>
<dbReference type="eggNOG" id="KOG4336">
    <property type="taxonomic scope" value="Eukaryota"/>
</dbReference>
<dbReference type="OrthoDB" id="2193813at2759"/>
<organism evidence="10 11">
    <name type="scientific">Helobdella robusta</name>
    <name type="common">Californian leech</name>
    <dbReference type="NCBI Taxonomy" id="6412"/>
    <lineage>
        <taxon>Eukaryota</taxon>
        <taxon>Metazoa</taxon>
        <taxon>Spiralia</taxon>
        <taxon>Lophotrochozoa</taxon>
        <taxon>Annelida</taxon>
        <taxon>Clitellata</taxon>
        <taxon>Hirudinea</taxon>
        <taxon>Rhynchobdellida</taxon>
        <taxon>Glossiphoniidae</taxon>
        <taxon>Helobdella</taxon>
    </lineage>
</organism>
<reference evidence="10" key="3">
    <citation type="submission" date="2015-06" db="UniProtKB">
        <authorList>
            <consortium name="EnsemblMetazoa"/>
        </authorList>
    </citation>
    <scope>IDENTIFICATION</scope>
</reference>
<dbReference type="InterPro" id="IPR019473">
    <property type="entry name" value="TFIID_su8_C"/>
</dbReference>
<reference evidence="9 11" key="2">
    <citation type="journal article" date="2013" name="Nature">
        <title>Insights into bilaterian evolution from three spiralian genomes.</title>
        <authorList>
            <person name="Simakov O."/>
            <person name="Marletaz F."/>
            <person name="Cho S.J."/>
            <person name="Edsinger-Gonzales E."/>
            <person name="Havlak P."/>
            <person name="Hellsten U."/>
            <person name="Kuo D.H."/>
            <person name="Larsson T."/>
            <person name="Lv J."/>
            <person name="Arendt D."/>
            <person name="Savage R."/>
            <person name="Osoegawa K."/>
            <person name="de Jong P."/>
            <person name="Grimwood J."/>
            <person name="Chapman J.A."/>
            <person name="Shapiro H."/>
            <person name="Aerts A."/>
            <person name="Otillar R.P."/>
            <person name="Terry A.Y."/>
            <person name="Boore J.L."/>
            <person name="Grigoriev I.V."/>
            <person name="Lindberg D.R."/>
            <person name="Seaver E.C."/>
            <person name="Weisblat D.A."/>
            <person name="Putnam N.H."/>
            <person name="Rokhsar D.S."/>
        </authorList>
    </citation>
    <scope>NUCLEOTIDE SEQUENCE</scope>
</reference>
<dbReference type="GO" id="GO:0046982">
    <property type="term" value="F:protein heterodimerization activity"/>
    <property type="evidence" value="ECO:0007669"/>
    <property type="project" value="InterPro"/>
</dbReference>
<feature type="region of interest" description="Disordered" evidence="7">
    <location>
        <begin position="220"/>
        <end position="249"/>
    </location>
</feature>
<dbReference type="PANTHER" id="PTHR46469">
    <property type="entry name" value="TRANSCRIPTION INITIATION FACTOR TFIID SUBUNIT 8"/>
    <property type="match status" value="1"/>
</dbReference>
<evidence type="ECO:0000256" key="7">
    <source>
        <dbReference type="SAM" id="MobiDB-lite"/>
    </source>
</evidence>
<evidence type="ECO:0000313" key="10">
    <source>
        <dbReference type="EnsemblMetazoa" id="HelroP171464"/>
    </source>
</evidence>
<keyword evidence="6" id="KW-0539">Nucleus</keyword>
<dbReference type="Pfam" id="PF07524">
    <property type="entry name" value="Bromo_TP"/>
    <property type="match status" value="1"/>
</dbReference>
<accession>T1F4B4</accession>
<dbReference type="EnsemblMetazoa" id="HelroT171464">
    <property type="protein sequence ID" value="HelroP171464"/>
    <property type="gene ID" value="HelroG171464"/>
</dbReference>
<evidence type="ECO:0000256" key="6">
    <source>
        <dbReference type="ARBA" id="ARBA00023242"/>
    </source>
</evidence>
<dbReference type="AlphaFoldDB" id="T1F4B4"/>
<reference evidence="11" key="1">
    <citation type="submission" date="2012-12" db="EMBL/GenBank/DDBJ databases">
        <authorList>
            <person name="Hellsten U."/>
            <person name="Grimwood J."/>
            <person name="Chapman J.A."/>
            <person name="Shapiro H."/>
            <person name="Aerts A."/>
            <person name="Otillar R.P."/>
            <person name="Terry A.Y."/>
            <person name="Boore J.L."/>
            <person name="Simakov O."/>
            <person name="Marletaz F."/>
            <person name="Cho S.-J."/>
            <person name="Edsinger-Gonzales E."/>
            <person name="Havlak P."/>
            <person name="Kuo D.-H."/>
            <person name="Larsson T."/>
            <person name="Lv J."/>
            <person name="Arendt D."/>
            <person name="Savage R."/>
            <person name="Osoegawa K."/>
            <person name="de Jong P."/>
            <person name="Lindberg D.R."/>
            <person name="Seaver E.C."/>
            <person name="Weisblat D.A."/>
            <person name="Putnam N.H."/>
            <person name="Grigoriev I.V."/>
            <person name="Rokhsar D.S."/>
        </authorList>
    </citation>
    <scope>NUCLEOTIDE SEQUENCE</scope>
</reference>
<dbReference type="PANTHER" id="PTHR46469:SF1">
    <property type="entry name" value="TRANSCRIPTION INITIATION FACTOR TFIID SUBUNIT 8"/>
    <property type="match status" value="1"/>
</dbReference>
<evidence type="ECO:0000256" key="5">
    <source>
        <dbReference type="ARBA" id="ARBA00023163"/>
    </source>
</evidence>
<name>T1F4B4_HELRO</name>
<dbReference type="GeneID" id="20203663"/>
<dbReference type="STRING" id="6412.T1F4B4"/>
<dbReference type="InterPro" id="IPR006565">
    <property type="entry name" value="BTP"/>
</dbReference>
<dbReference type="CDD" id="cd08049">
    <property type="entry name" value="TAF8"/>
    <property type="match status" value="1"/>
</dbReference>
<comment type="subcellular location">
    <subcellularLocation>
        <location evidence="1">Nucleus</location>
    </subcellularLocation>
</comment>
<dbReference type="Proteomes" id="UP000015101">
    <property type="component" value="Unassembled WGS sequence"/>
</dbReference>
<evidence type="ECO:0000259" key="8">
    <source>
        <dbReference type="SMART" id="SM00576"/>
    </source>
</evidence>
<evidence type="ECO:0000313" key="11">
    <source>
        <dbReference type="Proteomes" id="UP000015101"/>
    </source>
</evidence>
<comment type="similarity">
    <text evidence="2">Belongs to the TAF8 family.</text>
</comment>
<evidence type="ECO:0000256" key="3">
    <source>
        <dbReference type="ARBA" id="ARBA00017307"/>
    </source>
</evidence>
<dbReference type="EMBL" id="KB096325">
    <property type="protein sequence ID" value="ESO05792.1"/>
    <property type="molecule type" value="Genomic_DNA"/>
</dbReference>
<dbReference type="GO" id="GO:0006367">
    <property type="term" value="P:transcription initiation at RNA polymerase II promoter"/>
    <property type="evidence" value="ECO:0000318"/>
    <property type="project" value="GO_Central"/>
</dbReference>
<keyword evidence="11" id="KW-1185">Reference proteome</keyword>
<dbReference type="CTD" id="20203663"/>
<keyword evidence="5" id="KW-0804">Transcription</keyword>
<proteinExistence type="inferred from homology"/>
<evidence type="ECO:0000256" key="1">
    <source>
        <dbReference type="ARBA" id="ARBA00004123"/>
    </source>
</evidence>
<sequence length="276" mass="31137">MSDFASFHQKIFKNAIARILFEVGCDKASEQCLSVLMELLGCYLYELGRSTKAVAELAGRTEPLLTDVIIALAEMGQNANDVVTFGRRSTQLPFNKLQFSSSLSDGKRLQVGTPESHPYHIPDYLPHFPDPHTYIKTLTYKPPVTEYQIIREKMAVQKMDTEQALTKFIAKTGNTENLFSDDPYAFPLIANKLKASPYYEALMPREEDLNDDEIFPVAEESSDKSKNNLIGSDPLKQSQQFSTKIKSNGESGYDIPIDNPYLRPIKMPKIKLNLQT</sequence>
<dbReference type="SMART" id="SM00576">
    <property type="entry name" value="BTP"/>
    <property type="match status" value="1"/>
</dbReference>
<dbReference type="Pfam" id="PF10406">
    <property type="entry name" value="TAF8_C"/>
    <property type="match status" value="1"/>
</dbReference>
<dbReference type="OMA" id="SAHNYCE"/>
<gene>
    <name evidence="10" type="primary">20203663</name>
    <name evidence="9" type="ORF">HELRODRAFT_171464</name>
</gene>
<dbReference type="InterPro" id="IPR037818">
    <property type="entry name" value="TAF8"/>
</dbReference>
<feature type="domain" description="Bromodomain associated" evidence="8">
    <location>
        <begin position="5"/>
        <end position="81"/>
    </location>
</feature>
<feature type="compositionally biased region" description="Polar residues" evidence="7">
    <location>
        <begin position="227"/>
        <end position="249"/>
    </location>
</feature>
<dbReference type="HOGENOM" id="CLU_070829_0_0_1"/>
<dbReference type="InParanoid" id="T1F4B4"/>
<keyword evidence="4" id="KW-0805">Transcription regulation</keyword>
<dbReference type="InterPro" id="IPR009072">
    <property type="entry name" value="Histone-fold"/>
</dbReference>
<evidence type="ECO:0000256" key="4">
    <source>
        <dbReference type="ARBA" id="ARBA00023015"/>
    </source>
</evidence>
<protein>
    <recommendedName>
        <fullName evidence="3">Transcription initiation factor TFIID subunit 8</fullName>
    </recommendedName>
</protein>